<evidence type="ECO:0000256" key="1">
    <source>
        <dbReference type="SAM" id="SignalP"/>
    </source>
</evidence>
<dbReference type="Proteomes" id="UP000464178">
    <property type="component" value="Chromosome"/>
</dbReference>
<proteinExistence type="predicted"/>
<sequence>MKAIQYLALFFALIGTAVGVRAAELVTQTETVERVKDGRIFTDSAKVFQPGDGTKIVKKTATGEAEAKLADIKEGDTIEIQTEKGNADIKKIIIKKTKK</sequence>
<keyword evidence="1" id="KW-0732">Signal</keyword>
<dbReference type="RefSeq" id="WP_162667484.1">
    <property type="nucleotide sequence ID" value="NZ_LR593886.1"/>
</dbReference>
<accession>A0A6P2CZQ8</accession>
<dbReference type="EMBL" id="LR593886">
    <property type="protein sequence ID" value="VTR92652.1"/>
    <property type="molecule type" value="Genomic_DNA"/>
</dbReference>
<reference evidence="2 3" key="1">
    <citation type="submission" date="2019-05" db="EMBL/GenBank/DDBJ databases">
        <authorList>
            <consortium name="Science for Life Laboratories"/>
        </authorList>
    </citation>
    <scope>NUCLEOTIDE SEQUENCE [LARGE SCALE GENOMIC DNA]</scope>
    <source>
        <strain evidence="2">Soil9</strain>
    </source>
</reference>
<name>A0A6P2CZQ8_9BACT</name>
<evidence type="ECO:0008006" key="4">
    <source>
        <dbReference type="Google" id="ProtNLM"/>
    </source>
</evidence>
<evidence type="ECO:0000313" key="2">
    <source>
        <dbReference type="EMBL" id="VTR92652.1"/>
    </source>
</evidence>
<gene>
    <name evidence="2" type="ORF">SOIL9_50620</name>
</gene>
<dbReference type="KEGG" id="gms:SOIL9_50620"/>
<organism evidence="2 3">
    <name type="scientific">Gemmata massiliana</name>
    <dbReference type="NCBI Taxonomy" id="1210884"/>
    <lineage>
        <taxon>Bacteria</taxon>
        <taxon>Pseudomonadati</taxon>
        <taxon>Planctomycetota</taxon>
        <taxon>Planctomycetia</taxon>
        <taxon>Gemmatales</taxon>
        <taxon>Gemmataceae</taxon>
        <taxon>Gemmata</taxon>
    </lineage>
</organism>
<evidence type="ECO:0000313" key="3">
    <source>
        <dbReference type="Proteomes" id="UP000464178"/>
    </source>
</evidence>
<dbReference type="AlphaFoldDB" id="A0A6P2CZQ8"/>
<protein>
    <recommendedName>
        <fullName evidence="4">DUF5666 domain-containing protein</fullName>
    </recommendedName>
</protein>
<feature type="signal peptide" evidence="1">
    <location>
        <begin position="1"/>
        <end position="22"/>
    </location>
</feature>
<keyword evidence="3" id="KW-1185">Reference proteome</keyword>
<feature type="chain" id="PRO_5027044696" description="DUF5666 domain-containing protein" evidence="1">
    <location>
        <begin position="23"/>
        <end position="99"/>
    </location>
</feature>